<sequence length="127" mass="14986">MTMLHRTIFMKNFGLLNVWRSSLLYVCSSSLCVRNNSSLASTTKVHRLIYKRLYPTVLVLPDGSTVNIRYHEPRKIIKLPLDMNSLTEEEQKQRLARRKPKEKLVVEEEIEDSFDANKYIKMSKQKR</sequence>
<dbReference type="Pfam" id="PF09776">
    <property type="entry name" value="Mitoc_L55"/>
    <property type="match status" value="1"/>
</dbReference>
<dbReference type="RefSeq" id="XP_013771950.1">
    <property type="nucleotide sequence ID" value="XM_013916496.2"/>
</dbReference>
<dbReference type="PANTHER" id="PTHR34095:SF1">
    <property type="entry name" value="LARGE RIBOSOMAL SUBUNIT PROTEIN ML55"/>
    <property type="match status" value="1"/>
</dbReference>
<dbReference type="PANTHER" id="PTHR34095">
    <property type="entry name" value="39S RIBOSOMAL PROTEIN L55, MITOCHONDRIAL"/>
    <property type="match status" value="1"/>
</dbReference>
<dbReference type="InterPro" id="IPR044884">
    <property type="entry name" value="Ribosomal_mL55_sf"/>
</dbReference>
<reference evidence="2 3" key="1">
    <citation type="submission" date="2025-05" db="UniProtKB">
        <authorList>
            <consortium name="RefSeq"/>
        </authorList>
    </citation>
    <scope>IDENTIFICATION</scope>
    <source>
        <tissue evidence="2 3">Muscle</tissue>
    </source>
</reference>
<evidence type="ECO:0000313" key="2">
    <source>
        <dbReference type="RefSeq" id="XP_013771950.1"/>
    </source>
</evidence>
<dbReference type="Proteomes" id="UP000694941">
    <property type="component" value="Unplaced"/>
</dbReference>
<dbReference type="GeneID" id="106457111"/>
<proteinExistence type="predicted"/>
<evidence type="ECO:0000313" key="4">
    <source>
        <dbReference type="RefSeq" id="XP_022238791.1"/>
    </source>
</evidence>
<keyword evidence="1" id="KW-1185">Reference proteome</keyword>
<dbReference type="Gene3D" id="6.20.130.20">
    <property type="entry name" value="Mitochondrial ribosomal protein L55"/>
    <property type="match status" value="1"/>
</dbReference>
<evidence type="ECO:0000313" key="3">
    <source>
        <dbReference type="RefSeq" id="XP_022238783.1"/>
    </source>
</evidence>
<accession>A0ABM1AZX5</accession>
<dbReference type="InterPro" id="IPR018615">
    <property type="entry name" value="Ribosomal_mL55"/>
</dbReference>
<dbReference type="RefSeq" id="XP_022238783.1">
    <property type="nucleotide sequence ID" value="XM_022383075.1"/>
</dbReference>
<dbReference type="RefSeq" id="XP_022238791.1">
    <property type="nucleotide sequence ID" value="XM_022383083.1"/>
</dbReference>
<gene>
    <name evidence="2 3 4" type="primary">LOC106457111</name>
</gene>
<organism evidence="1 2">
    <name type="scientific">Limulus polyphemus</name>
    <name type="common">Atlantic horseshoe crab</name>
    <dbReference type="NCBI Taxonomy" id="6850"/>
    <lineage>
        <taxon>Eukaryota</taxon>
        <taxon>Metazoa</taxon>
        <taxon>Ecdysozoa</taxon>
        <taxon>Arthropoda</taxon>
        <taxon>Chelicerata</taxon>
        <taxon>Merostomata</taxon>
        <taxon>Xiphosura</taxon>
        <taxon>Limulidae</taxon>
        <taxon>Limulus</taxon>
    </lineage>
</organism>
<name>A0ABM1AZX5_LIMPO</name>
<protein>
    <submittedName>
        <fullName evidence="2 3">39S ribosomal protein L55, mitochondrial-like</fullName>
    </submittedName>
</protein>
<evidence type="ECO:0000313" key="1">
    <source>
        <dbReference type="Proteomes" id="UP000694941"/>
    </source>
</evidence>